<feature type="transmembrane region" description="Helical" evidence="2">
    <location>
        <begin position="277"/>
        <end position="296"/>
    </location>
</feature>
<feature type="transmembrane region" description="Helical" evidence="2">
    <location>
        <begin position="253"/>
        <end position="271"/>
    </location>
</feature>
<dbReference type="PANTHER" id="PTHR23028">
    <property type="entry name" value="ACETYLTRANSFERASE"/>
    <property type="match status" value="1"/>
</dbReference>
<dbReference type="RefSeq" id="WP_416344879.1">
    <property type="nucleotide sequence ID" value="NZ_JALQCY010000004.1"/>
</dbReference>
<feature type="transmembrane region" description="Helical" evidence="2">
    <location>
        <begin position="52"/>
        <end position="73"/>
    </location>
</feature>
<keyword evidence="5" id="KW-0808">Transferase</keyword>
<keyword evidence="5" id="KW-0012">Acyltransferase</keyword>
<feature type="transmembrane region" description="Helical" evidence="2">
    <location>
        <begin position="218"/>
        <end position="241"/>
    </location>
</feature>
<sequence>MLPTPEQERVRRRPPDAPAEPRPLRLEVQALRALAVLLVVGFHFWPGRVPGGYVGVDVFFVISGFLITSHLTREAASTGRVSLPRFWARRARRLLPAAYLVIAVTAVATLLVVPSVFWAPWFREVLGATLYVENWVLAADAVDYLGADNDPSPVQHYWTLSAEEQFYLLWPLLVGLSAVLAGRSRRSQRGVTFTVLAVATSASFGYSLWLTATNPASAYFVTTTRAWQFGAGALLALLLVGPARRPDARWRTLVSWAGFTSIALCGLAYGASTPFPGTAAVWPVLATAAVIWAGTPRTRLAPAPLIAWRPVQYTGEISYSLYLWHWPAIVLAPFVLGHVPGLLERVTLLAGVFLVSALTKRFVEDPVRFTARWGLPRPRRTLGLTAVGAVILSLVAGSAWFVADQRARDQAAVAARLVEDMPRCFGAASMDAENPCENPDLEGMLVPSLDAVAADWTKLPCFVESDEEDLEECSYGPVDDPDVPHVVVVGDSHTRAMLPAFQALAEQGTISVTPQLKATCAWTTGVMDYDDPQRVATCETWKEQLQEWFEAHAGEIDLIVTTGYARTIGGEPDQKVAEMAAAWRPIADRGVTIVGLSDNPAHPSRPIDCLAELEVVEPDSCAVTVDEAYPYSDPFAATAKAVPGALHLDLRPYYCRDGVCPSVIGGVTVYRDSHHLTTTYTRTMAPYLLRGLRELGALR</sequence>
<dbReference type="InterPro" id="IPR050879">
    <property type="entry name" value="Acyltransferase_3"/>
</dbReference>
<keyword evidence="6" id="KW-1185">Reference proteome</keyword>
<reference evidence="5 6" key="1">
    <citation type="submission" date="2022-02" db="EMBL/GenBank/DDBJ databases">
        <title>The car tank lid bacteriome: a reservoir of bacteria with potential in bioremediation of fuel.</title>
        <authorList>
            <person name="Vidal-Verdu A."/>
            <person name="Gomez-Martinez D."/>
            <person name="Latorre-Perez A."/>
            <person name="Pereto J."/>
            <person name="Porcar M."/>
        </authorList>
    </citation>
    <scope>NUCLEOTIDE SEQUENCE [LARGE SCALE GENOMIC DNA]</scope>
    <source>
        <strain evidence="5 6">4D.3</strain>
    </source>
</reference>
<evidence type="ECO:0000259" key="4">
    <source>
        <dbReference type="Pfam" id="PF19040"/>
    </source>
</evidence>
<keyword evidence="2" id="KW-0812">Transmembrane</keyword>
<feature type="transmembrane region" description="Helical" evidence="2">
    <location>
        <begin position="165"/>
        <end position="181"/>
    </location>
</feature>
<proteinExistence type="predicted"/>
<feature type="transmembrane region" description="Helical" evidence="2">
    <location>
        <begin position="384"/>
        <end position="403"/>
    </location>
</feature>
<dbReference type="EMBL" id="JALQCY010000004">
    <property type="protein sequence ID" value="MCK9795026.1"/>
    <property type="molecule type" value="Genomic_DNA"/>
</dbReference>
<keyword evidence="2" id="KW-1133">Transmembrane helix</keyword>
<feature type="domain" description="Acyltransferase 3" evidence="3">
    <location>
        <begin position="28"/>
        <end position="359"/>
    </location>
</feature>
<dbReference type="GO" id="GO:0016746">
    <property type="term" value="F:acyltransferase activity"/>
    <property type="evidence" value="ECO:0007669"/>
    <property type="project" value="UniProtKB-KW"/>
</dbReference>
<feature type="transmembrane region" description="Helical" evidence="2">
    <location>
        <begin position="317"/>
        <end position="336"/>
    </location>
</feature>
<evidence type="ECO:0000259" key="3">
    <source>
        <dbReference type="Pfam" id="PF01757"/>
    </source>
</evidence>
<comment type="caution">
    <text evidence="5">The sequence shown here is derived from an EMBL/GenBank/DDBJ whole genome shotgun (WGS) entry which is preliminary data.</text>
</comment>
<feature type="domain" description="SGNH" evidence="4">
    <location>
        <begin position="461"/>
        <end position="688"/>
    </location>
</feature>
<evidence type="ECO:0000256" key="1">
    <source>
        <dbReference type="SAM" id="MobiDB-lite"/>
    </source>
</evidence>
<dbReference type="Proteomes" id="UP001651050">
    <property type="component" value="Unassembled WGS sequence"/>
</dbReference>
<dbReference type="Pfam" id="PF19040">
    <property type="entry name" value="SGNH"/>
    <property type="match status" value="1"/>
</dbReference>
<feature type="transmembrane region" description="Helical" evidence="2">
    <location>
        <begin position="94"/>
        <end position="117"/>
    </location>
</feature>
<protein>
    <submittedName>
        <fullName evidence="5">Acyltransferase</fullName>
    </submittedName>
</protein>
<dbReference type="Pfam" id="PF01757">
    <property type="entry name" value="Acyl_transf_3"/>
    <property type="match status" value="1"/>
</dbReference>
<gene>
    <name evidence="5" type="ORF">M1843_14840</name>
</gene>
<feature type="region of interest" description="Disordered" evidence="1">
    <location>
        <begin position="1"/>
        <end position="21"/>
    </location>
</feature>
<evidence type="ECO:0000313" key="6">
    <source>
        <dbReference type="Proteomes" id="UP001651050"/>
    </source>
</evidence>
<keyword evidence="2" id="KW-0472">Membrane</keyword>
<dbReference type="InterPro" id="IPR043968">
    <property type="entry name" value="SGNH"/>
</dbReference>
<dbReference type="InterPro" id="IPR002656">
    <property type="entry name" value="Acyl_transf_3_dom"/>
</dbReference>
<evidence type="ECO:0000313" key="5">
    <source>
        <dbReference type="EMBL" id="MCK9795026.1"/>
    </source>
</evidence>
<organism evidence="5 6">
    <name type="scientific">Isoptericola peretonis</name>
    <dbReference type="NCBI Taxonomy" id="2918523"/>
    <lineage>
        <taxon>Bacteria</taxon>
        <taxon>Bacillati</taxon>
        <taxon>Actinomycetota</taxon>
        <taxon>Actinomycetes</taxon>
        <taxon>Micrococcales</taxon>
        <taxon>Promicromonosporaceae</taxon>
        <taxon>Isoptericola</taxon>
    </lineage>
</organism>
<dbReference type="PANTHER" id="PTHR23028:SF53">
    <property type="entry name" value="ACYL_TRANSF_3 DOMAIN-CONTAINING PROTEIN"/>
    <property type="match status" value="1"/>
</dbReference>
<accession>A0ABT0J6A3</accession>
<feature type="transmembrane region" description="Helical" evidence="2">
    <location>
        <begin position="193"/>
        <end position="212"/>
    </location>
</feature>
<feature type="compositionally biased region" description="Basic and acidic residues" evidence="1">
    <location>
        <begin position="1"/>
        <end position="15"/>
    </location>
</feature>
<evidence type="ECO:0000256" key="2">
    <source>
        <dbReference type="SAM" id="Phobius"/>
    </source>
</evidence>
<name>A0ABT0J6A3_9MICO</name>